<keyword evidence="5" id="KW-1185">Reference proteome</keyword>
<accession>A0A0D2NIW6</accession>
<gene>
    <name evidence="4" type="ORF">MNEG_3093</name>
</gene>
<evidence type="ECO:0000256" key="1">
    <source>
        <dbReference type="ARBA" id="ARBA00007659"/>
    </source>
</evidence>
<dbReference type="GO" id="GO:0019933">
    <property type="term" value="P:cAMP-mediated signaling"/>
    <property type="evidence" value="ECO:0007669"/>
    <property type="project" value="TreeGrafter"/>
</dbReference>
<comment type="similarity">
    <text evidence="1">Belongs to the CAP family.</text>
</comment>
<dbReference type="SUPFAM" id="SSF69340">
    <property type="entry name" value="C-terminal domain of adenylylcyclase associated protein"/>
    <property type="match status" value="1"/>
</dbReference>
<dbReference type="KEGG" id="mng:MNEG_3093"/>
<dbReference type="InterPro" id="IPR036222">
    <property type="entry name" value="CAP_N_sf"/>
</dbReference>
<dbReference type="Gene3D" id="1.25.40.330">
    <property type="entry name" value="Adenylate cyclase-associated CAP, N-terminal domain"/>
    <property type="match status" value="1"/>
</dbReference>
<dbReference type="Gene3D" id="2.160.20.70">
    <property type="match status" value="1"/>
</dbReference>
<dbReference type="OrthoDB" id="1601at2759"/>
<evidence type="ECO:0000259" key="3">
    <source>
        <dbReference type="PROSITE" id="PS51329"/>
    </source>
</evidence>
<dbReference type="InterPro" id="IPR006599">
    <property type="entry name" value="CARP_motif"/>
</dbReference>
<name>A0A0D2NIW6_9CHLO</name>
<dbReference type="InterPro" id="IPR053950">
    <property type="entry name" value="CAP_N"/>
</dbReference>
<dbReference type="InterPro" id="IPR036223">
    <property type="entry name" value="CAP_C_sf"/>
</dbReference>
<sequence length="310" mass="32911">MAELQQLLQPVADEMVAAGQLADNRRSAAFQQLKVVAESLNGLSWLAYTGPACGMPLPAQHISDSWNSAEFYANKLMMALKGKDEAQIAWLKAIKGGGVTAGLRKVTDDMKAKNRTDKSGHVPSSGGGAAAAPAPAKAKAGPPMGNPKIELEGDRKWVVEHHSGNREIVVDRTDPRHTVYIYNCHNCVVQIKGKVNAVSIDGCKRTGVVFEQVIATCELVNCGSMQVQCLGHVPTVSIDKCDGCQVFINQDVAQGDFQLVTAKSSEVNLTVVPADPESDADAVEHPVPEQFISSFKAGRLVTVAASHSGG</sequence>
<dbReference type="InterPro" id="IPR017901">
    <property type="entry name" value="C-CAP_CF_C-like"/>
</dbReference>
<dbReference type="GO" id="GO:0005737">
    <property type="term" value="C:cytoplasm"/>
    <property type="evidence" value="ECO:0007669"/>
    <property type="project" value="TreeGrafter"/>
</dbReference>
<feature type="domain" description="C-CAP/cofactor C-like" evidence="3">
    <location>
        <begin position="135"/>
        <end position="287"/>
    </location>
</feature>
<dbReference type="InterPro" id="IPR001837">
    <property type="entry name" value="Adenylate_cyclase-assoc_CAP"/>
</dbReference>
<dbReference type="STRING" id="145388.A0A0D2NIW6"/>
<dbReference type="GO" id="GO:0008179">
    <property type="term" value="F:adenylate cyclase binding"/>
    <property type="evidence" value="ECO:0007669"/>
    <property type="project" value="TreeGrafter"/>
</dbReference>
<dbReference type="Pfam" id="PF21938">
    <property type="entry name" value="CAP_N"/>
    <property type="match status" value="1"/>
</dbReference>
<dbReference type="Proteomes" id="UP000054498">
    <property type="component" value="Unassembled WGS sequence"/>
</dbReference>
<dbReference type="GO" id="GO:0007015">
    <property type="term" value="P:actin filament organization"/>
    <property type="evidence" value="ECO:0007669"/>
    <property type="project" value="TreeGrafter"/>
</dbReference>
<evidence type="ECO:0000313" key="5">
    <source>
        <dbReference type="Proteomes" id="UP000054498"/>
    </source>
</evidence>
<dbReference type="PANTHER" id="PTHR10652">
    <property type="entry name" value="ADENYLYL CYCLASE-ASSOCIATED PROTEIN"/>
    <property type="match status" value="1"/>
</dbReference>
<dbReference type="PANTHER" id="PTHR10652:SF0">
    <property type="entry name" value="ADENYLYL CYCLASE-ASSOCIATED PROTEIN"/>
    <property type="match status" value="1"/>
</dbReference>
<dbReference type="RefSeq" id="XP_013903880.1">
    <property type="nucleotide sequence ID" value="XM_014048426.1"/>
</dbReference>
<dbReference type="EMBL" id="KK100594">
    <property type="protein sequence ID" value="KIZ04861.1"/>
    <property type="molecule type" value="Genomic_DNA"/>
</dbReference>
<dbReference type="PROSITE" id="PS51329">
    <property type="entry name" value="C_CAP_COFACTOR_C"/>
    <property type="match status" value="1"/>
</dbReference>
<dbReference type="InterPro" id="IPR013912">
    <property type="entry name" value="Adenylate_cyclase-assoc_CAP_C"/>
</dbReference>
<dbReference type="Pfam" id="PF08603">
    <property type="entry name" value="CAP_C"/>
    <property type="match status" value="1"/>
</dbReference>
<reference evidence="4 5" key="1">
    <citation type="journal article" date="2013" name="BMC Genomics">
        <title>Reconstruction of the lipid metabolism for the microalga Monoraphidium neglectum from its genome sequence reveals characteristics suitable for biofuel production.</title>
        <authorList>
            <person name="Bogen C."/>
            <person name="Al-Dilaimi A."/>
            <person name="Albersmeier A."/>
            <person name="Wichmann J."/>
            <person name="Grundmann M."/>
            <person name="Rupp O."/>
            <person name="Lauersen K.J."/>
            <person name="Blifernez-Klassen O."/>
            <person name="Kalinowski J."/>
            <person name="Goesmann A."/>
            <person name="Mussgnug J.H."/>
            <person name="Kruse O."/>
        </authorList>
    </citation>
    <scope>NUCLEOTIDE SEQUENCE [LARGE SCALE GENOMIC DNA]</scope>
    <source>
        <strain evidence="4 5">SAG 48.87</strain>
    </source>
</reference>
<evidence type="ECO:0000256" key="2">
    <source>
        <dbReference type="SAM" id="MobiDB-lite"/>
    </source>
</evidence>
<organism evidence="4 5">
    <name type="scientific">Monoraphidium neglectum</name>
    <dbReference type="NCBI Taxonomy" id="145388"/>
    <lineage>
        <taxon>Eukaryota</taxon>
        <taxon>Viridiplantae</taxon>
        <taxon>Chlorophyta</taxon>
        <taxon>core chlorophytes</taxon>
        <taxon>Chlorophyceae</taxon>
        <taxon>CS clade</taxon>
        <taxon>Sphaeropleales</taxon>
        <taxon>Selenastraceae</taxon>
        <taxon>Monoraphidium</taxon>
    </lineage>
</organism>
<dbReference type="AlphaFoldDB" id="A0A0D2NIW6"/>
<dbReference type="GO" id="GO:0003779">
    <property type="term" value="F:actin binding"/>
    <property type="evidence" value="ECO:0007669"/>
    <property type="project" value="InterPro"/>
</dbReference>
<dbReference type="SMART" id="SM00673">
    <property type="entry name" value="CARP"/>
    <property type="match status" value="2"/>
</dbReference>
<dbReference type="SUPFAM" id="SSF101278">
    <property type="entry name" value="N-terminal domain of adenylylcyclase associated protein, CAP"/>
    <property type="match status" value="1"/>
</dbReference>
<protein>
    <submittedName>
        <fullName evidence="4">Adenylyl cyclase-associated protein</fullName>
    </submittedName>
</protein>
<feature type="compositionally biased region" description="Basic and acidic residues" evidence="2">
    <location>
        <begin position="108"/>
        <end position="120"/>
    </location>
</feature>
<evidence type="ECO:0000313" key="4">
    <source>
        <dbReference type="EMBL" id="KIZ04861.1"/>
    </source>
</evidence>
<feature type="region of interest" description="Disordered" evidence="2">
    <location>
        <begin position="108"/>
        <end position="149"/>
    </location>
</feature>
<dbReference type="GeneID" id="25735971"/>
<dbReference type="InterPro" id="IPR016098">
    <property type="entry name" value="CAP/MinC_C"/>
</dbReference>
<feature type="compositionally biased region" description="Low complexity" evidence="2">
    <location>
        <begin position="130"/>
        <end position="143"/>
    </location>
</feature>
<proteinExistence type="inferred from homology"/>